<evidence type="ECO:0000313" key="2">
    <source>
        <dbReference type="EMBL" id="GGZ26073.1"/>
    </source>
</evidence>
<accession>A0A918UQ72</accession>
<name>A0A918UQ72_9BACT</name>
<sequence>MGFSPSTGKYTKVIGDKIQGEILRIFNDLIQNNFGNILAFRRVINDYMNMKKLLIILSMAIAIGAMSSCTVFNKTPTYKVGMDEKDFLKMNPTAVISNLEGPQKTYRVVRDDKFYLLATFEDEQLIRLEEKELPAYWNQNNFQQQEEKKDKPIY</sequence>
<reference evidence="2" key="2">
    <citation type="submission" date="2020-09" db="EMBL/GenBank/DDBJ databases">
        <authorList>
            <person name="Sun Q."/>
            <person name="Kim S."/>
        </authorList>
    </citation>
    <scope>NUCLEOTIDE SEQUENCE</scope>
    <source>
        <strain evidence="2">KCTC 12368</strain>
    </source>
</reference>
<dbReference type="AlphaFoldDB" id="A0A918UQ72"/>
<proteinExistence type="predicted"/>
<protein>
    <submittedName>
        <fullName evidence="2">Uncharacterized protein</fullName>
    </submittedName>
</protein>
<keyword evidence="3" id="KW-1185">Reference proteome</keyword>
<dbReference type="Proteomes" id="UP000619457">
    <property type="component" value="Unassembled WGS sequence"/>
</dbReference>
<gene>
    <name evidence="2" type="ORF">GCM10007049_18330</name>
</gene>
<evidence type="ECO:0000313" key="3">
    <source>
        <dbReference type="Proteomes" id="UP000619457"/>
    </source>
</evidence>
<feature type="transmembrane region" description="Helical" evidence="1">
    <location>
        <begin position="53"/>
        <end position="72"/>
    </location>
</feature>
<comment type="caution">
    <text evidence="2">The sequence shown here is derived from an EMBL/GenBank/DDBJ whole genome shotgun (WGS) entry which is preliminary data.</text>
</comment>
<reference evidence="2" key="1">
    <citation type="journal article" date="2014" name="Int. J. Syst. Evol. Microbiol.">
        <title>Complete genome sequence of Corynebacterium casei LMG S-19264T (=DSM 44701T), isolated from a smear-ripened cheese.</title>
        <authorList>
            <consortium name="US DOE Joint Genome Institute (JGI-PGF)"/>
            <person name="Walter F."/>
            <person name="Albersmeier A."/>
            <person name="Kalinowski J."/>
            <person name="Ruckert C."/>
        </authorList>
    </citation>
    <scope>NUCLEOTIDE SEQUENCE</scope>
    <source>
        <strain evidence="2">KCTC 12368</strain>
    </source>
</reference>
<keyword evidence="1" id="KW-0472">Membrane</keyword>
<dbReference type="EMBL" id="BMWX01000003">
    <property type="protein sequence ID" value="GGZ26073.1"/>
    <property type="molecule type" value="Genomic_DNA"/>
</dbReference>
<keyword evidence="1" id="KW-0812">Transmembrane</keyword>
<keyword evidence="1" id="KW-1133">Transmembrane helix</keyword>
<evidence type="ECO:0000256" key="1">
    <source>
        <dbReference type="SAM" id="Phobius"/>
    </source>
</evidence>
<organism evidence="2 3">
    <name type="scientific">Echinicola pacifica</name>
    <dbReference type="NCBI Taxonomy" id="346377"/>
    <lineage>
        <taxon>Bacteria</taxon>
        <taxon>Pseudomonadati</taxon>
        <taxon>Bacteroidota</taxon>
        <taxon>Cytophagia</taxon>
        <taxon>Cytophagales</taxon>
        <taxon>Cyclobacteriaceae</taxon>
        <taxon>Echinicola</taxon>
    </lineage>
</organism>